<accession>A0A2T4PSS9</accession>
<evidence type="ECO:0000313" key="3">
    <source>
        <dbReference type="Proteomes" id="UP000241209"/>
    </source>
</evidence>
<name>A0A2T4PSS9_9STAP</name>
<evidence type="ECO:0000256" key="1">
    <source>
        <dbReference type="SAM" id="Phobius"/>
    </source>
</evidence>
<keyword evidence="1" id="KW-1133">Transmembrane helix</keyword>
<protein>
    <submittedName>
        <fullName evidence="2">Uncharacterized protein</fullName>
    </submittedName>
</protein>
<dbReference type="RefSeq" id="WP_107557122.1">
    <property type="nucleotide sequence ID" value="NZ_PZFK01000015.1"/>
</dbReference>
<feature type="transmembrane region" description="Helical" evidence="1">
    <location>
        <begin position="5"/>
        <end position="23"/>
    </location>
</feature>
<proteinExistence type="predicted"/>
<evidence type="ECO:0000313" key="2">
    <source>
        <dbReference type="EMBL" id="PTI29396.1"/>
    </source>
</evidence>
<keyword evidence="1" id="KW-0812">Transmembrane</keyword>
<feature type="transmembrane region" description="Helical" evidence="1">
    <location>
        <begin position="99"/>
        <end position="118"/>
    </location>
</feature>
<gene>
    <name evidence="2" type="ORF">BU072_08555</name>
</gene>
<comment type="caution">
    <text evidence="2">The sequence shown here is derived from an EMBL/GenBank/DDBJ whole genome shotgun (WGS) entry which is preliminary data.</text>
</comment>
<sequence>MLNICIYICNYIPLFLLIFLNEIRKAEDNQKSVCSVILEFKLYWIILLLVSVLSILVLLYRWLKNAQSSDEIPGELKIINTDILNYFVTYLIPLLSLDLANIYSISINFIIFIIIGVFHTKSDMLHYNLLLVLMGYNIYSNDKNKIFISKCDLVEDCNDKQVYQIASSRYFLVK</sequence>
<dbReference type="Proteomes" id="UP000241209">
    <property type="component" value="Unassembled WGS sequence"/>
</dbReference>
<organism evidence="2 3">
    <name type="scientific">Mammaliicoccus vitulinus</name>
    <dbReference type="NCBI Taxonomy" id="71237"/>
    <lineage>
        <taxon>Bacteria</taxon>
        <taxon>Bacillati</taxon>
        <taxon>Bacillota</taxon>
        <taxon>Bacilli</taxon>
        <taxon>Bacillales</taxon>
        <taxon>Staphylococcaceae</taxon>
        <taxon>Mammaliicoccus</taxon>
    </lineage>
</organism>
<reference evidence="2 3" key="1">
    <citation type="journal article" date="2016" name="Front. Microbiol.">
        <title>Comprehensive Phylogenetic Analysis of Bovine Non-aureus Staphylococci Species Based on Whole-Genome Sequencing.</title>
        <authorList>
            <person name="Naushad S."/>
            <person name="Barkema H.W."/>
            <person name="Luby C."/>
            <person name="Condas L.A."/>
            <person name="Nobrega D.B."/>
            <person name="Carson D.A."/>
            <person name="De Buck J."/>
        </authorList>
    </citation>
    <scope>NUCLEOTIDE SEQUENCE [LARGE SCALE GENOMIC DNA]</scope>
    <source>
        <strain evidence="2 3">SNUC 2204</strain>
    </source>
</reference>
<keyword evidence="1" id="KW-0472">Membrane</keyword>
<feature type="transmembrane region" description="Helical" evidence="1">
    <location>
        <begin position="43"/>
        <end position="63"/>
    </location>
</feature>
<dbReference type="EMBL" id="PZFK01000015">
    <property type="protein sequence ID" value="PTI29396.1"/>
    <property type="molecule type" value="Genomic_DNA"/>
</dbReference>
<dbReference type="AlphaFoldDB" id="A0A2T4PSS9"/>